<sequence length="143" mass="15513">MVSELLIIGGGAAFGGFVVGALLTAFFSKRRTRARVQDLGGEIARMHKVAKDKMAGDDPDLKTLLRNLNTAVEQTYRAVDALEDTAQLTKRKSEGGRQILASSRQIVSMIEELGGDMPEIDMSSIDADPEIELANDKQIPPLK</sequence>
<proteinExistence type="predicted"/>
<accession>A0A3B0RRH6</accession>
<gene>
    <name evidence="3" type="ORF">MNBD_ALPHA05-1214</name>
</gene>
<dbReference type="AlphaFoldDB" id="A0A3B0RRH6"/>
<feature type="region of interest" description="Disordered" evidence="1">
    <location>
        <begin position="119"/>
        <end position="143"/>
    </location>
</feature>
<name>A0A3B0RRH6_9ZZZZ</name>
<keyword evidence="2" id="KW-1133">Transmembrane helix</keyword>
<reference evidence="3" key="1">
    <citation type="submission" date="2018-06" db="EMBL/GenBank/DDBJ databases">
        <authorList>
            <person name="Zhirakovskaya E."/>
        </authorList>
    </citation>
    <scope>NUCLEOTIDE SEQUENCE</scope>
</reference>
<keyword evidence="2" id="KW-0812">Transmembrane</keyword>
<feature type="transmembrane region" description="Helical" evidence="2">
    <location>
        <begin position="6"/>
        <end position="27"/>
    </location>
</feature>
<organism evidence="3">
    <name type="scientific">hydrothermal vent metagenome</name>
    <dbReference type="NCBI Taxonomy" id="652676"/>
    <lineage>
        <taxon>unclassified sequences</taxon>
        <taxon>metagenomes</taxon>
        <taxon>ecological metagenomes</taxon>
    </lineage>
</organism>
<evidence type="ECO:0000256" key="1">
    <source>
        <dbReference type="SAM" id="MobiDB-lite"/>
    </source>
</evidence>
<protein>
    <submittedName>
        <fullName evidence="3">Uncharacterized protein</fullName>
    </submittedName>
</protein>
<keyword evidence="2" id="KW-0472">Membrane</keyword>
<evidence type="ECO:0000256" key="2">
    <source>
        <dbReference type="SAM" id="Phobius"/>
    </source>
</evidence>
<evidence type="ECO:0000313" key="3">
    <source>
        <dbReference type="EMBL" id="VAV96294.1"/>
    </source>
</evidence>
<dbReference type="EMBL" id="UOEH01000193">
    <property type="protein sequence ID" value="VAV96294.1"/>
    <property type="molecule type" value="Genomic_DNA"/>
</dbReference>